<name>A0A1W1IA07_9BACT</name>
<feature type="domain" description="Adenosine deaminase" evidence="6">
    <location>
        <begin position="29"/>
        <end position="349"/>
    </location>
</feature>
<feature type="binding site" evidence="5">
    <location>
        <position position="34"/>
    </location>
    <ligand>
        <name>Zn(2+)</name>
        <dbReference type="ChEBI" id="CHEBI:29105"/>
        <note>catalytic</note>
    </ligand>
</feature>
<dbReference type="PANTHER" id="PTHR43114:SF6">
    <property type="entry name" value="ADENINE DEAMINASE"/>
    <property type="match status" value="1"/>
</dbReference>
<dbReference type="NCBIfam" id="NF006850">
    <property type="entry name" value="PRK09358.1-6"/>
    <property type="match status" value="1"/>
</dbReference>
<dbReference type="SUPFAM" id="SSF51556">
    <property type="entry name" value="Metallo-dependent hydrolases"/>
    <property type="match status" value="1"/>
</dbReference>
<dbReference type="EMBL" id="LT828648">
    <property type="protein sequence ID" value="SLM49836.1"/>
    <property type="molecule type" value="Genomic_DNA"/>
</dbReference>
<dbReference type="AlphaFoldDB" id="A0A1W1IA07"/>
<keyword evidence="1 5" id="KW-0479">Metal-binding</keyword>
<evidence type="ECO:0000256" key="5">
    <source>
        <dbReference type="HAMAP-Rule" id="MF_01962"/>
    </source>
</evidence>
<dbReference type="GO" id="GO:0006146">
    <property type="term" value="P:adenine catabolic process"/>
    <property type="evidence" value="ECO:0007669"/>
    <property type="project" value="UniProtKB-UniRule"/>
</dbReference>
<dbReference type="PANTHER" id="PTHR43114">
    <property type="entry name" value="ADENINE DEAMINASE"/>
    <property type="match status" value="1"/>
</dbReference>
<organism evidence="7 8">
    <name type="scientific">Nitrospira japonica</name>
    <dbReference type="NCBI Taxonomy" id="1325564"/>
    <lineage>
        <taxon>Bacteria</taxon>
        <taxon>Pseudomonadati</taxon>
        <taxon>Nitrospirota</taxon>
        <taxon>Nitrospiria</taxon>
        <taxon>Nitrospirales</taxon>
        <taxon>Nitrospiraceae</taxon>
        <taxon>Nitrospira</taxon>
    </lineage>
</organism>
<dbReference type="KEGG" id="nja:NSJP_3669"/>
<dbReference type="InterPro" id="IPR028892">
    <property type="entry name" value="ADE"/>
</dbReference>
<feature type="site" description="Important for catalytic activity" evidence="5">
    <location>
        <position position="238"/>
    </location>
</feature>
<dbReference type="CDD" id="cd01320">
    <property type="entry name" value="ADA"/>
    <property type="match status" value="1"/>
</dbReference>
<comment type="cofactor">
    <cofactor evidence="5">
        <name>Zn(2+)</name>
        <dbReference type="ChEBI" id="CHEBI:29105"/>
    </cofactor>
    <text evidence="5">Binds 1 zinc ion per subunit.</text>
</comment>
<keyword evidence="8" id="KW-1185">Reference proteome</keyword>
<evidence type="ECO:0000259" key="6">
    <source>
        <dbReference type="Pfam" id="PF00962"/>
    </source>
</evidence>
<comment type="similarity">
    <text evidence="5">Belongs to the metallo-dependent hydrolases superfamily. Adenosine and AMP deaminases family. Adenine deaminase type 2 subfamily.</text>
</comment>
<feature type="binding site" evidence="5">
    <location>
        <position position="36"/>
    </location>
    <ligand>
        <name>Zn(2+)</name>
        <dbReference type="ChEBI" id="CHEBI:29105"/>
        <note>catalytic</note>
    </ligand>
</feature>
<feature type="active site" description="Proton donor" evidence="5">
    <location>
        <position position="217"/>
    </location>
</feature>
<dbReference type="EC" id="3.5.4.2" evidence="5"/>
<evidence type="ECO:0000313" key="7">
    <source>
        <dbReference type="EMBL" id="SLM49836.1"/>
    </source>
</evidence>
<dbReference type="GO" id="GO:0009117">
    <property type="term" value="P:nucleotide metabolic process"/>
    <property type="evidence" value="ECO:0007669"/>
    <property type="project" value="UniProtKB-KW"/>
</dbReference>
<dbReference type="Gene3D" id="3.20.20.140">
    <property type="entry name" value="Metal-dependent hydrolases"/>
    <property type="match status" value="1"/>
</dbReference>
<evidence type="ECO:0000256" key="3">
    <source>
        <dbReference type="ARBA" id="ARBA00022833"/>
    </source>
</evidence>
<dbReference type="NCBIfam" id="TIGR01430">
    <property type="entry name" value="aden_deam"/>
    <property type="match status" value="1"/>
</dbReference>
<proteinExistence type="inferred from homology"/>
<comment type="catalytic activity">
    <reaction evidence="5">
        <text>adenine + H2O + H(+) = hypoxanthine + NH4(+)</text>
        <dbReference type="Rhea" id="RHEA:23688"/>
        <dbReference type="ChEBI" id="CHEBI:15377"/>
        <dbReference type="ChEBI" id="CHEBI:15378"/>
        <dbReference type="ChEBI" id="CHEBI:16708"/>
        <dbReference type="ChEBI" id="CHEBI:17368"/>
        <dbReference type="ChEBI" id="CHEBI:28938"/>
        <dbReference type="EC" id="3.5.4.2"/>
    </reaction>
</comment>
<evidence type="ECO:0000256" key="4">
    <source>
        <dbReference type="ARBA" id="ARBA00023080"/>
    </source>
</evidence>
<gene>
    <name evidence="7" type="ORF">NSJP_3669</name>
</gene>
<accession>A0A1W1IA07</accession>
<dbReference type="FunFam" id="3.20.20.140:FF:000039">
    <property type="entry name" value="Adenine deaminase"/>
    <property type="match status" value="1"/>
</dbReference>
<dbReference type="GO" id="GO:0008270">
    <property type="term" value="F:zinc ion binding"/>
    <property type="evidence" value="ECO:0007669"/>
    <property type="project" value="UniProtKB-UniRule"/>
</dbReference>
<evidence type="ECO:0000256" key="2">
    <source>
        <dbReference type="ARBA" id="ARBA00022801"/>
    </source>
</evidence>
<reference evidence="7 8" key="1">
    <citation type="submission" date="2017-03" db="EMBL/GenBank/DDBJ databases">
        <authorList>
            <person name="Afonso C.L."/>
            <person name="Miller P.J."/>
            <person name="Scott M.A."/>
            <person name="Spackman E."/>
            <person name="Goraichik I."/>
            <person name="Dimitrov K.M."/>
            <person name="Suarez D.L."/>
            <person name="Swayne D.E."/>
        </authorList>
    </citation>
    <scope>NUCLEOTIDE SEQUENCE [LARGE SCALE GENOMIC DNA]</scope>
    <source>
        <strain evidence="7">Genome sequencing of Nitrospira japonica strain NJ11</strain>
    </source>
</reference>
<feature type="binding site" evidence="5">
    <location>
        <position position="295"/>
    </location>
    <ligand>
        <name>Zn(2+)</name>
        <dbReference type="ChEBI" id="CHEBI:29105"/>
        <note>catalytic</note>
    </ligand>
</feature>
<dbReference type="GO" id="GO:0000034">
    <property type="term" value="F:adenine deaminase activity"/>
    <property type="evidence" value="ECO:0007669"/>
    <property type="project" value="UniProtKB-UniRule"/>
</dbReference>
<dbReference type="InterPro" id="IPR032466">
    <property type="entry name" value="Metal_Hydrolase"/>
</dbReference>
<dbReference type="Pfam" id="PF00962">
    <property type="entry name" value="A_deaminase"/>
    <property type="match status" value="1"/>
</dbReference>
<dbReference type="Proteomes" id="UP000192042">
    <property type="component" value="Chromosome I"/>
</dbReference>
<evidence type="ECO:0000313" key="8">
    <source>
        <dbReference type="Proteomes" id="UP000192042"/>
    </source>
</evidence>
<protein>
    <recommendedName>
        <fullName evidence="5">Adenine deaminase</fullName>
        <shortName evidence="5">ADE</shortName>
        <ecNumber evidence="5">3.5.4.2</ecNumber>
    </recommendedName>
    <alternativeName>
        <fullName evidence="5">Adenine aminohydrolase</fullName>
        <shortName evidence="5">AAH</shortName>
    </alternativeName>
</protein>
<feature type="binding site" evidence="5">
    <location>
        <position position="296"/>
    </location>
    <ligand>
        <name>substrate</name>
    </ligand>
</feature>
<feature type="binding site" evidence="5">
    <location>
        <position position="214"/>
    </location>
    <ligand>
        <name>Zn(2+)</name>
        <dbReference type="ChEBI" id="CHEBI:29105"/>
        <note>catalytic</note>
    </ligand>
</feature>
<dbReference type="STRING" id="1325564.NSJP_3669"/>
<dbReference type="InterPro" id="IPR001365">
    <property type="entry name" value="A_deaminase_dom"/>
</dbReference>
<dbReference type="GO" id="GO:0005829">
    <property type="term" value="C:cytosol"/>
    <property type="evidence" value="ECO:0007669"/>
    <property type="project" value="TreeGrafter"/>
</dbReference>
<dbReference type="GO" id="GO:0043103">
    <property type="term" value="P:hypoxanthine salvage"/>
    <property type="evidence" value="ECO:0007669"/>
    <property type="project" value="UniProtKB-UniRule"/>
</dbReference>
<keyword evidence="4 5" id="KW-0546">Nucleotide metabolism</keyword>
<comment type="function">
    <text evidence="5">Catalyzes the hydrolytic deamination of adenine to hypoxanthine. Plays an important role in the purine salvage pathway and in nitrogen catabolism.</text>
</comment>
<keyword evidence="2 5" id="KW-0378">Hydrolase</keyword>
<sequence>MLDSAQSPLAIHHGEYMNAELLQLAQRMPKAELHLHIEGSLEPELLFRLADRNGIRLNYPDVNALRAAYAFNNLQEFLDIYYIGMSVLREEEDFYDLTWAYLERVHRDNVVHVEIFFDSQAHLDRGIPLEVQIGGIRRALRDGLAQLGISSKLILSFLRHLPEAHALETLALAQPFLDQLDGFGLDSSEIGHPPEQFARVFARCRELGFRVTAHAGEEGPAEYVRQALDLLRVDRIDHGNHSLDDAALVRRLTAEGKILTVCPLSNLKLRVVQTMDRHPILTMLERGLKATVNSDDPAYFGGYVNDNYRALIAHLPVTREDLYRLARNSFEGAWISEEAKATYLDELDRAFATDRRGARDMSRRVAGRAI</sequence>
<evidence type="ECO:0000256" key="1">
    <source>
        <dbReference type="ARBA" id="ARBA00022723"/>
    </source>
</evidence>
<dbReference type="InterPro" id="IPR006330">
    <property type="entry name" value="Ado/ade_deaminase"/>
</dbReference>
<dbReference type="HAMAP" id="MF_01962">
    <property type="entry name" value="Adenine_deaminase"/>
    <property type="match status" value="1"/>
</dbReference>
<keyword evidence="3 5" id="KW-0862">Zinc</keyword>